<comment type="caution">
    <text evidence="2">The sequence shown here is derived from an EMBL/GenBank/DDBJ whole genome shotgun (WGS) entry which is preliminary data.</text>
</comment>
<evidence type="ECO:0000256" key="1">
    <source>
        <dbReference type="SAM" id="MobiDB-lite"/>
    </source>
</evidence>
<dbReference type="EMBL" id="MPUH01000534">
    <property type="protein sequence ID" value="OMJ78193.1"/>
    <property type="molecule type" value="Genomic_DNA"/>
</dbReference>
<dbReference type="OrthoDB" id="325321at2759"/>
<accession>A0A1R2BN00</accession>
<dbReference type="AlphaFoldDB" id="A0A1R2BN00"/>
<name>A0A1R2BN00_9CILI</name>
<gene>
    <name evidence="2" type="ORF">SteCoe_22039</name>
</gene>
<sequence>MCFQRPRKKYETPSIHLQIQLIDTSRNLPSDFAMRLVEREMSLEKSCEKSIIEDLIKLYSLAIEHYSIKNDEKVKDYQIRMQKMLRRPDVLNAFSVNQEKYDEVKNLNRLEEKEKEKPVESQPDPQEDYEEGLSQPEIIITEEQIECQAEDAVKSKEISDRELGDKLLDCMKSQENDLALRLNRRKSTRPSSMNSILDIPILDTETSRNMSLDVPNENFETHIQEIMERHINEKSEKIAEITVKYNAEINAMEDCGMMAMVIAQMKSNMKQEIDDISKEYDEKRKIEIKKFREDYLTNRGKSMS</sequence>
<feature type="region of interest" description="Disordered" evidence="1">
    <location>
        <begin position="105"/>
        <end position="131"/>
    </location>
</feature>
<protein>
    <submittedName>
        <fullName evidence="2">Uncharacterized protein</fullName>
    </submittedName>
</protein>
<feature type="compositionally biased region" description="Basic and acidic residues" evidence="1">
    <location>
        <begin position="105"/>
        <end position="119"/>
    </location>
</feature>
<keyword evidence="3" id="KW-1185">Reference proteome</keyword>
<reference evidence="2 3" key="1">
    <citation type="submission" date="2016-11" db="EMBL/GenBank/DDBJ databases">
        <title>The macronuclear genome of Stentor coeruleus: a giant cell with tiny introns.</title>
        <authorList>
            <person name="Slabodnick M."/>
            <person name="Ruby J.G."/>
            <person name="Reiff S.B."/>
            <person name="Swart E.C."/>
            <person name="Gosai S."/>
            <person name="Prabakaran S."/>
            <person name="Witkowska E."/>
            <person name="Larue G.E."/>
            <person name="Fisher S."/>
            <person name="Freeman R.M."/>
            <person name="Gunawardena J."/>
            <person name="Chu W."/>
            <person name="Stover N.A."/>
            <person name="Gregory B.D."/>
            <person name="Nowacki M."/>
            <person name="Derisi J."/>
            <person name="Roy S.W."/>
            <person name="Marshall W.F."/>
            <person name="Sood P."/>
        </authorList>
    </citation>
    <scope>NUCLEOTIDE SEQUENCE [LARGE SCALE GENOMIC DNA]</scope>
    <source>
        <strain evidence="2">WM001</strain>
    </source>
</reference>
<evidence type="ECO:0000313" key="3">
    <source>
        <dbReference type="Proteomes" id="UP000187209"/>
    </source>
</evidence>
<proteinExistence type="predicted"/>
<organism evidence="2 3">
    <name type="scientific">Stentor coeruleus</name>
    <dbReference type="NCBI Taxonomy" id="5963"/>
    <lineage>
        <taxon>Eukaryota</taxon>
        <taxon>Sar</taxon>
        <taxon>Alveolata</taxon>
        <taxon>Ciliophora</taxon>
        <taxon>Postciliodesmatophora</taxon>
        <taxon>Heterotrichea</taxon>
        <taxon>Heterotrichida</taxon>
        <taxon>Stentoridae</taxon>
        <taxon>Stentor</taxon>
    </lineage>
</organism>
<dbReference type="Proteomes" id="UP000187209">
    <property type="component" value="Unassembled WGS sequence"/>
</dbReference>
<evidence type="ECO:0000313" key="2">
    <source>
        <dbReference type="EMBL" id="OMJ78193.1"/>
    </source>
</evidence>